<feature type="transmembrane region" description="Helical" evidence="10">
    <location>
        <begin position="12"/>
        <end position="34"/>
    </location>
</feature>
<accession>Q11HJ0</accession>
<dbReference type="InterPro" id="IPR022781">
    <property type="entry name" value="Flagellar_biosynth_FliO"/>
</dbReference>
<evidence type="ECO:0000256" key="1">
    <source>
        <dbReference type="ARBA" id="ARBA00004117"/>
    </source>
</evidence>
<comment type="subcellular location">
    <subcellularLocation>
        <location evidence="1">Bacterial flagellum basal body</location>
    </subcellularLocation>
    <subcellularLocation>
        <location evidence="2">Cell membrane</location>
    </subcellularLocation>
</comment>
<gene>
    <name evidence="11" type="ordered locus">Meso_1741</name>
</gene>
<evidence type="ECO:0000256" key="4">
    <source>
        <dbReference type="ARBA" id="ARBA00022692"/>
    </source>
</evidence>
<keyword evidence="3" id="KW-1003">Cell membrane</keyword>
<keyword evidence="7" id="KW-0975">Bacterial flagellum</keyword>
<dbReference type="PANTHER" id="PTHR38766:SF1">
    <property type="entry name" value="FLAGELLAR PROTEIN FLIO"/>
    <property type="match status" value="1"/>
</dbReference>
<dbReference type="KEGG" id="mes:Meso_1741"/>
<reference evidence="11" key="1">
    <citation type="submission" date="2006-06" db="EMBL/GenBank/DDBJ databases">
        <title>Complete sequence of chromosome of Chelativorans sp. BNC1.</title>
        <authorList>
            <consortium name="US DOE Joint Genome Institute"/>
            <person name="Copeland A."/>
            <person name="Lucas S."/>
            <person name="Lapidus A."/>
            <person name="Barry K."/>
            <person name="Detter J.C."/>
            <person name="Glavina del Rio T."/>
            <person name="Hammon N."/>
            <person name="Israni S."/>
            <person name="Dalin E."/>
            <person name="Tice H."/>
            <person name="Pitluck S."/>
            <person name="Chertkov O."/>
            <person name="Brettin T."/>
            <person name="Bruce D."/>
            <person name="Han C."/>
            <person name="Tapia R."/>
            <person name="Gilna P."/>
            <person name="Schmutz J."/>
            <person name="Larimer F."/>
            <person name="Land M."/>
            <person name="Hauser L."/>
            <person name="Kyrpides N."/>
            <person name="Mikhailova N."/>
            <person name="Richardson P."/>
        </authorList>
    </citation>
    <scope>NUCLEOTIDE SEQUENCE</scope>
    <source>
        <strain evidence="11">BNC1</strain>
    </source>
</reference>
<organism evidence="11">
    <name type="scientific">Chelativorans sp. (strain BNC1)</name>
    <dbReference type="NCBI Taxonomy" id="266779"/>
    <lineage>
        <taxon>Bacteria</taxon>
        <taxon>Pseudomonadati</taxon>
        <taxon>Pseudomonadota</taxon>
        <taxon>Alphaproteobacteria</taxon>
        <taxon>Hyphomicrobiales</taxon>
        <taxon>Phyllobacteriaceae</taxon>
        <taxon>Chelativorans</taxon>
    </lineage>
</organism>
<feature type="compositionally biased region" description="Low complexity" evidence="9">
    <location>
        <begin position="153"/>
        <end position="165"/>
    </location>
</feature>
<evidence type="ECO:0000256" key="10">
    <source>
        <dbReference type="SAM" id="Phobius"/>
    </source>
</evidence>
<sequence>MNESLGGMMSGGFATAAIWTIAALVLLVILLIVIRIIRNRGAGTFVLGGRHRVPRLAVIDAAAVDERRRLVLVRRDEIEHLILIGGPTDIVVEQNIRPYTAAAAAQQQRREPQQARPAPSLSPTSPVPPRPTEAQRSQPSPVRNLAPRPESPSPRSEPAAAPQQQQRREAPIAPPPLPVEQRPRPTEAPAARPDQLQTPPTGPTGGLREDGPPALTRENEIDTAFLEEIRPASDAPRQQAPTTEPVPQRQETSIEEEMSRLLDDLVEDERNQR</sequence>
<dbReference type="Pfam" id="PF04347">
    <property type="entry name" value="FliO"/>
    <property type="match status" value="1"/>
</dbReference>
<comment type="similarity">
    <text evidence="8">Belongs to the FliO/MopB family.</text>
</comment>
<dbReference type="HOGENOM" id="CLU_1115074_0_0_5"/>
<feature type="compositionally biased region" description="Basic and acidic residues" evidence="9">
    <location>
        <begin position="257"/>
        <end position="273"/>
    </location>
</feature>
<proteinExistence type="inferred from homology"/>
<evidence type="ECO:0000256" key="9">
    <source>
        <dbReference type="SAM" id="MobiDB-lite"/>
    </source>
</evidence>
<evidence type="ECO:0000256" key="6">
    <source>
        <dbReference type="ARBA" id="ARBA00023136"/>
    </source>
</evidence>
<evidence type="ECO:0000256" key="5">
    <source>
        <dbReference type="ARBA" id="ARBA00022989"/>
    </source>
</evidence>
<keyword evidence="4 10" id="KW-0812">Transmembrane</keyword>
<evidence type="ECO:0008006" key="12">
    <source>
        <dbReference type="Google" id="ProtNLM"/>
    </source>
</evidence>
<evidence type="ECO:0000256" key="3">
    <source>
        <dbReference type="ARBA" id="ARBA00022475"/>
    </source>
</evidence>
<dbReference type="OrthoDB" id="8456606at2"/>
<dbReference type="GO" id="GO:0044781">
    <property type="term" value="P:bacterial-type flagellum organization"/>
    <property type="evidence" value="ECO:0007669"/>
    <property type="project" value="InterPro"/>
</dbReference>
<dbReference type="GO" id="GO:0005886">
    <property type="term" value="C:plasma membrane"/>
    <property type="evidence" value="ECO:0007669"/>
    <property type="project" value="UniProtKB-SubCell"/>
</dbReference>
<dbReference type="STRING" id="266779.Meso_1741"/>
<name>Q11HJ0_CHESB</name>
<evidence type="ECO:0000313" key="11">
    <source>
        <dbReference type="EMBL" id="ABG63135.1"/>
    </source>
</evidence>
<protein>
    <recommendedName>
        <fullName evidence="12">Flagellar biosynthesis protein, FliO</fullName>
    </recommendedName>
</protein>
<evidence type="ECO:0000256" key="2">
    <source>
        <dbReference type="ARBA" id="ARBA00004236"/>
    </source>
</evidence>
<dbReference type="InterPro" id="IPR052205">
    <property type="entry name" value="FliO/MopB"/>
</dbReference>
<dbReference type="EMBL" id="CP000390">
    <property type="protein sequence ID" value="ABG63135.1"/>
    <property type="molecule type" value="Genomic_DNA"/>
</dbReference>
<dbReference type="PANTHER" id="PTHR38766">
    <property type="entry name" value="FLAGELLAR PROTEIN FLIO"/>
    <property type="match status" value="1"/>
</dbReference>
<dbReference type="eggNOG" id="COG3170">
    <property type="taxonomic scope" value="Bacteria"/>
</dbReference>
<evidence type="ECO:0000256" key="8">
    <source>
        <dbReference type="ARBA" id="ARBA00037937"/>
    </source>
</evidence>
<keyword evidence="6 10" id="KW-0472">Membrane</keyword>
<feature type="region of interest" description="Disordered" evidence="9">
    <location>
        <begin position="102"/>
        <end position="273"/>
    </location>
</feature>
<keyword evidence="5 10" id="KW-1133">Transmembrane helix</keyword>
<evidence type="ECO:0000256" key="7">
    <source>
        <dbReference type="ARBA" id="ARBA00023143"/>
    </source>
</evidence>
<dbReference type="GO" id="GO:0009425">
    <property type="term" value="C:bacterial-type flagellum basal body"/>
    <property type="evidence" value="ECO:0007669"/>
    <property type="project" value="UniProtKB-SubCell"/>
</dbReference>
<dbReference type="AlphaFoldDB" id="Q11HJ0"/>